<evidence type="ECO:0000313" key="1">
    <source>
        <dbReference type="EMBL" id="NDY43032.1"/>
    </source>
</evidence>
<proteinExistence type="predicted"/>
<protein>
    <submittedName>
        <fullName evidence="1">Uncharacterized protein</fullName>
    </submittedName>
</protein>
<reference evidence="1 2" key="1">
    <citation type="submission" date="2020-02" db="EMBL/GenBank/DDBJ databases">
        <title>Comparative genomics of sulfur disproportionating microorganisms.</title>
        <authorList>
            <person name="Ward L.M."/>
            <person name="Bertran E."/>
            <person name="Johnston D.T."/>
        </authorList>
    </citation>
    <scope>NUCLEOTIDE SEQUENCE [LARGE SCALE GENOMIC DNA]</scope>
    <source>
        <strain evidence="1 2">DSM 100025</strain>
    </source>
</reference>
<accession>A0A6N9TP23</accession>
<evidence type="ECO:0000313" key="2">
    <source>
        <dbReference type="Proteomes" id="UP000469346"/>
    </source>
</evidence>
<dbReference type="Proteomes" id="UP000469346">
    <property type="component" value="Unassembled WGS sequence"/>
</dbReference>
<dbReference type="EMBL" id="JAAGRR010000112">
    <property type="protein sequence ID" value="NDY43032.1"/>
    <property type="molecule type" value="Genomic_DNA"/>
</dbReference>
<organism evidence="1 2">
    <name type="scientific">Dissulfurirhabdus thermomarina</name>
    <dbReference type="NCBI Taxonomy" id="1765737"/>
    <lineage>
        <taxon>Bacteria</taxon>
        <taxon>Deltaproteobacteria</taxon>
        <taxon>Dissulfurirhabdaceae</taxon>
        <taxon>Dissulfurirhabdus</taxon>
    </lineage>
</organism>
<keyword evidence="2" id="KW-1185">Reference proteome</keyword>
<gene>
    <name evidence="1" type="ORF">G3N55_09280</name>
</gene>
<dbReference type="RefSeq" id="WP_374001946.1">
    <property type="nucleotide sequence ID" value="NZ_JAAGRR010000112.1"/>
</dbReference>
<name>A0A6N9TP23_DISTH</name>
<comment type="caution">
    <text evidence="1">The sequence shown here is derived from an EMBL/GenBank/DDBJ whole genome shotgun (WGS) entry which is preliminary data.</text>
</comment>
<sequence length="81" mass="8362">ALRGLPGVRAVVPVEGAGVPAFRVEGADGAALAAAVGDLAAARGWRVRELAPDASLEAAFIRLLRRHRAERTGGDEVRHAA</sequence>
<dbReference type="AlphaFoldDB" id="A0A6N9TP23"/>
<feature type="non-terminal residue" evidence="1">
    <location>
        <position position="1"/>
    </location>
</feature>